<proteinExistence type="predicted"/>
<organism evidence="1 2">
    <name type="scientific">Stenotrophomonas oahuensis</name>
    <dbReference type="NCBI Taxonomy" id="3003271"/>
    <lineage>
        <taxon>Bacteria</taxon>
        <taxon>Pseudomonadati</taxon>
        <taxon>Pseudomonadota</taxon>
        <taxon>Gammaproteobacteria</taxon>
        <taxon>Lysobacterales</taxon>
        <taxon>Lysobacteraceae</taxon>
        <taxon>Stenotrophomonas</taxon>
    </lineage>
</organism>
<sequence>MTITSILTQIFKPATYAAQKAVAHPEEFKRGIAALLKNIKNLNPSPEDSSNVCVRSNLAFSNLWKLETFNQSPHDGGTPLDVATAKEQLSYVKSLKRDFKSQFEDVLKSNGRRDCWYRDQVTPLKELYGEASKLQHFNHRDYGQQKSQ</sequence>
<evidence type="ECO:0000313" key="2">
    <source>
        <dbReference type="Proteomes" id="UP001302072"/>
    </source>
</evidence>
<gene>
    <name evidence="1" type="ORF">PDM29_11155</name>
</gene>
<evidence type="ECO:0000313" key="1">
    <source>
        <dbReference type="EMBL" id="WNH50948.1"/>
    </source>
</evidence>
<name>A0ABY9YKV9_9GAMM</name>
<dbReference type="EMBL" id="CP115541">
    <property type="protein sequence ID" value="WNH50948.1"/>
    <property type="molecule type" value="Genomic_DNA"/>
</dbReference>
<reference evidence="1 2" key="1">
    <citation type="submission" date="2022-12" db="EMBL/GenBank/DDBJ databases">
        <title>Two new species, Stenotrophomonas aracearum and Stenotrophomonas oahuensis, isolated from Anthurium (Araceae family) in Hawaii.</title>
        <authorList>
            <person name="Chunag S.C."/>
            <person name="Dobhal S."/>
            <person name="Alvarez A."/>
            <person name="Arif M."/>
        </authorList>
    </citation>
    <scope>NUCLEOTIDE SEQUENCE [LARGE SCALE GENOMIC DNA]</scope>
    <source>
        <strain evidence="1 2">A5586</strain>
    </source>
</reference>
<dbReference type="Proteomes" id="UP001302072">
    <property type="component" value="Chromosome"/>
</dbReference>
<dbReference type="RefSeq" id="WP_311190242.1">
    <property type="nucleotide sequence ID" value="NZ_CP115541.1"/>
</dbReference>
<protein>
    <submittedName>
        <fullName evidence="1">Uncharacterized protein</fullName>
    </submittedName>
</protein>
<keyword evidence="2" id="KW-1185">Reference proteome</keyword>
<accession>A0ABY9YKV9</accession>